<organism evidence="1 2">
    <name type="scientific">Xylaria curta</name>
    <dbReference type="NCBI Taxonomy" id="42375"/>
    <lineage>
        <taxon>Eukaryota</taxon>
        <taxon>Fungi</taxon>
        <taxon>Dikarya</taxon>
        <taxon>Ascomycota</taxon>
        <taxon>Pezizomycotina</taxon>
        <taxon>Sordariomycetes</taxon>
        <taxon>Xylariomycetidae</taxon>
        <taxon>Xylariales</taxon>
        <taxon>Xylariaceae</taxon>
        <taxon>Xylaria</taxon>
    </lineage>
</organism>
<reference evidence="1" key="1">
    <citation type="submission" date="2022-10" db="EMBL/GenBank/DDBJ databases">
        <title>Genome Sequence of Xylaria curta.</title>
        <authorList>
            <person name="Buettner E."/>
        </authorList>
    </citation>
    <scope>NUCLEOTIDE SEQUENCE</scope>
    <source>
        <strain evidence="1">Babe10</strain>
    </source>
</reference>
<protein>
    <submittedName>
        <fullName evidence="1">Uncharacterized protein</fullName>
    </submittedName>
</protein>
<dbReference type="Proteomes" id="UP001143856">
    <property type="component" value="Unassembled WGS sequence"/>
</dbReference>
<sequence>MCHVGAAYEARVDGTRAPNFGLLGCTRHDDHRQQISTPSQSKLPLAKSQLDCPSLSRGATEIRPEAVSPAFTGPDTELFGPVLSMALGPFPRFRRRQDATDDAETDKESGRLDNAENKSRLKRGTATRRNTIFVLSFFYLVAIVFLILVEIGNINKSPILESVFFFKLDLTNVLVQSAPTTLTLQNSIARTLGLHDFYQVGLWNFCEGYQSEGITHCSKTNASFWFNPVEILLNELLSGASIALPSEVNDVLNILRIASHVMFGFFLGGAILNAVLLVSSLVVLYSKWWSLLMGTLSCIAAIIVIVAASLGTVIAYVFQAALNSQPDLGVSASIGTKMLVFEWIAAGFTLLAFILHAGLGCCCTSRRDMRTGRKGGKHTHEQSVQEDKVRSDETPRP</sequence>
<dbReference type="EMBL" id="JAPDGR010000293">
    <property type="protein sequence ID" value="KAJ2992035.1"/>
    <property type="molecule type" value="Genomic_DNA"/>
</dbReference>
<accession>A0ACC1PH71</accession>
<evidence type="ECO:0000313" key="1">
    <source>
        <dbReference type="EMBL" id="KAJ2992035.1"/>
    </source>
</evidence>
<gene>
    <name evidence="1" type="ORF">NUW58_g2309</name>
</gene>
<keyword evidence="2" id="KW-1185">Reference proteome</keyword>
<proteinExistence type="predicted"/>
<name>A0ACC1PH71_9PEZI</name>
<comment type="caution">
    <text evidence="1">The sequence shown here is derived from an EMBL/GenBank/DDBJ whole genome shotgun (WGS) entry which is preliminary data.</text>
</comment>
<evidence type="ECO:0000313" key="2">
    <source>
        <dbReference type="Proteomes" id="UP001143856"/>
    </source>
</evidence>